<feature type="transmembrane region" description="Helical" evidence="13">
    <location>
        <begin position="142"/>
        <end position="160"/>
    </location>
</feature>
<dbReference type="AlphaFoldDB" id="A0A1H9KDH8"/>
<evidence type="ECO:0000256" key="3">
    <source>
        <dbReference type="ARBA" id="ARBA00022448"/>
    </source>
</evidence>
<evidence type="ECO:0000256" key="12">
    <source>
        <dbReference type="ARBA" id="ARBA00037975"/>
    </source>
</evidence>
<keyword evidence="16" id="KW-1185">Reference proteome</keyword>
<keyword evidence="7" id="KW-0479">Metal-binding</keyword>
<comment type="cofactor">
    <cofactor evidence="1">
        <name>heme b</name>
        <dbReference type="ChEBI" id="CHEBI:60344"/>
    </cofactor>
</comment>
<comment type="similarity">
    <text evidence="12">Belongs to the cytochrome b561 family.</text>
</comment>
<dbReference type="GO" id="GO:0020037">
    <property type="term" value="F:heme binding"/>
    <property type="evidence" value="ECO:0007669"/>
    <property type="project" value="TreeGrafter"/>
</dbReference>
<evidence type="ECO:0000256" key="5">
    <source>
        <dbReference type="ARBA" id="ARBA00022617"/>
    </source>
</evidence>
<evidence type="ECO:0000256" key="13">
    <source>
        <dbReference type="SAM" id="Phobius"/>
    </source>
</evidence>
<evidence type="ECO:0000256" key="1">
    <source>
        <dbReference type="ARBA" id="ARBA00001970"/>
    </source>
</evidence>
<organism evidence="15 16">
    <name type="scientific">Rosenbergiella nectarea</name>
    <dbReference type="NCBI Taxonomy" id="988801"/>
    <lineage>
        <taxon>Bacteria</taxon>
        <taxon>Pseudomonadati</taxon>
        <taxon>Pseudomonadota</taxon>
        <taxon>Gammaproteobacteria</taxon>
        <taxon>Enterobacterales</taxon>
        <taxon>Erwiniaceae</taxon>
        <taxon>Rosenbergiella</taxon>
    </lineage>
</organism>
<dbReference type="GO" id="GO:0009055">
    <property type="term" value="F:electron transfer activity"/>
    <property type="evidence" value="ECO:0007669"/>
    <property type="project" value="InterPro"/>
</dbReference>
<dbReference type="PANTHER" id="PTHR30529:SF3">
    <property type="entry name" value="CYTOCHROME B561 HOMOLOG 1"/>
    <property type="match status" value="1"/>
</dbReference>
<dbReference type="SUPFAM" id="SSF81342">
    <property type="entry name" value="Transmembrane di-heme cytochromes"/>
    <property type="match status" value="1"/>
</dbReference>
<feature type="transmembrane region" description="Helical" evidence="13">
    <location>
        <begin position="41"/>
        <end position="64"/>
    </location>
</feature>
<keyword evidence="9 13" id="KW-1133">Transmembrane helix</keyword>
<feature type="domain" description="Cytochrome b561 bacterial/Ni-hydrogenase" evidence="14">
    <location>
        <begin position="4"/>
        <end position="169"/>
    </location>
</feature>
<dbReference type="GO" id="GO:0022904">
    <property type="term" value="P:respiratory electron transport chain"/>
    <property type="evidence" value="ECO:0007669"/>
    <property type="project" value="InterPro"/>
</dbReference>
<dbReference type="STRING" id="988801.SAMN05216522_10979"/>
<evidence type="ECO:0000256" key="7">
    <source>
        <dbReference type="ARBA" id="ARBA00022723"/>
    </source>
</evidence>
<dbReference type="PANTHER" id="PTHR30529">
    <property type="entry name" value="CYTOCHROME B561"/>
    <property type="match status" value="1"/>
</dbReference>
<gene>
    <name evidence="15" type="ORF">SAMN05216522_10979</name>
</gene>
<keyword evidence="5" id="KW-0349">Heme</keyword>
<evidence type="ECO:0000256" key="2">
    <source>
        <dbReference type="ARBA" id="ARBA00004651"/>
    </source>
</evidence>
<name>A0A1H9KDH8_9GAMM</name>
<protein>
    <submittedName>
        <fullName evidence="15">Cytochrome b561</fullName>
    </submittedName>
</protein>
<dbReference type="Proteomes" id="UP000242515">
    <property type="component" value="Unassembled WGS sequence"/>
</dbReference>
<comment type="subcellular location">
    <subcellularLocation>
        <location evidence="2">Cell membrane</location>
        <topology evidence="2">Multi-pass membrane protein</topology>
    </subcellularLocation>
</comment>
<dbReference type="GO" id="GO:0046872">
    <property type="term" value="F:metal ion binding"/>
    <property type="evidence" value="ECO:0007669"/>
    <property type="project" value="UniProtKB-KW"/>
</dbReference>
<proteinExistence type="inferred from homology"/>
<dbReference type="GO" id="GO:0005886">
    <property type="term" value="C:plasma membrane"/>
    <property type="evidence" value="ECO:0007669"/>
    <property type="project" value="UniProtKB-SubCell"/>
</dbReference>
<evidence type="ECO:0000256" key="4">
    <source>
        <dbReference type="ARBA" id="ARBA00022475"/>
    </source>
</evidence>
<accession>A0A1H9KDH8</accession>
<evidence type="ECO:0000256" key="11">
    <source>
        <dbReference type="ARBA" id="ARBA00023136"/>
    </source>
</evidence>
<keyword evidence="3" id="KW-0813">Transport</keyword>
<dbReference type="InterPro" id="IPR011577">
    <property type="entry name" value="Cyt_b561_bac/Ni-Hgenase"/>
</dbReference>
<sequence length="174" mass="19927">MITHYSFAIRLLHWLTLLALLAAYGSIESRSWIDFTPGQRKVVAITHVYAGMSVLIMMLTRVFLRSKRALNMTQPSGHSRLAQWGHGLLYLLFITLPLLSLTARYFRGREWSWLGLAMPITDTPNPALAKSLMAWHMDLAQLGYWLIAAHTLAALYHHVIKKDNTLRAMRLWGK</sequence>
<evidence type="ECO:0000256" key="9">
    <source>
        <dbReference type="ARBA" id="ARBA00022989"/>
    </source>
</evidence>
<dbReference type="Pfam" id="PF01292">
    <property type="entry name" value="Ni_hydr_CYTB"/>
    <property type="match status" value="1"/>
</dbReference>
<feature type="transmembrane region" description="Helical" evidence="13">
    <location>
        <begin position="84"/>
        <end position="106"/>
    </location>
</feature>
<evidence type="ECO:0000256" key="8">
    <source>
        <dbReference type="ARBA" id="ARBA00022982"/>
    </source>
</evidence>
<keyword evidence="8" id="KW-0249">Electron transport</keyword>
<evidence type="ECO:0000256" key="6">
    <source>
        <dbReference type="ARBA" id="ARBA00022692"/>
    </source>
</evidence>
<keyword evidence="6 13" id="KW-0812">Transmembrane</keyword>
<dbReference type="InterPro" id="IPR016174">
    <property type="entry name" value="Di-haem_cyt_TM"/>
</dbReference>
<dbReference type="EMBL" id="FOGC01000009">
    <property type="protein sequence ID" value="SEQ97132.1"/>
    <property type="molecule type" value="Genomic_DNA"/>
</dbReference>
<evidence type="ECO:0000313" key="15">
    <source>
        <dbReference type="EMBL" id="SEQ97132.1"/>
    </source>
</evidence>
<keyword evidence="4" id="KW-1003">Cell membrane</keyword>
<keyword evidence="11 13" id="KW-0472">Membrane</keyword>
<dbReference type="InterPro" id="IPR052168">
    <property type="entry name" value="Cytochrome_b561_oxidase"/>
</dbReference>
<evidence type="ECO:0000313" key="16">
    <source>
        <dbReference type="Proteomes" id="UP000242515"/>
    </source>
</evidence>
<reference evidence="16" key="1">
    <citation type="submission" date="2016-10" db="EMBL/GenBank/DDBJ databases">
        <authorList>
            <person name="Varghese N."/>
            <person name="Submissions S."/>
        </authorList>
    </citation>
    <scope>NUCLEOTIDE SEQUENCE [LARGE SCALE GENOMIC DNA]</scope>
    <source>
        <strain evidence="16">8N4</strain>
    </source>
</reference>
<keyword evidence="10" id="KW-0408">Iron</keyword>
<evidence type="ECO:0000259" key="14">
    <source>
        <dbReference type="Pfam" id="PF01292"/>
    </source>
</evidence>
<dbReference type="RefSeq" id="WP_177173141.1">
    <property type="nucleotide sequence ID" value="NZ_FOGC01000009.1"/>
</dbReference>
<evidence type="ECO:0000256" key="10">
    <source>
        <dbReference type="ARBA" id="ARBA00023004"/>
    </source>
</evidence>